<dbReference type="EMBL" id="JARIHO010000028">
    <property type="protein sequence ID" value="KAJ7339317.1"/>
    <property type="molecule type" value="Genomic_DNA"/>
</dbReference>
<gene>
    <name evidence="2" type="ORF">DFH08DRAFT_964337</name>
</gene>
<sequence>MASSPSHSSPSQSSPSRSAQSRKIKWYLDQRGHMCQNRYVIENINAFAHSEPSSTTLVRRRPKGIDVDPADIQYHIFSADTLSELVTYLPQCQEFATVDYQALQNTREIFYSVEFHPKMFDNLDEAAETWERSRESVASRIMLATWDTDRAHWFGIGA</sequence>
<evidence type="ECO:0000256" key="1">
    <source>
        <dbReference type="SAM" id="MobiDB-lite"/>
    </source>
</evidence>
<feature type="compositionally biased region" description="Low complexity" evidence="1">
    <location>
        <begin position="1"/>
        <end position="19"/>
    </location>
</feature>
<keyword evidence="3" id="KW-1185">Reference proteome</keyword>
<evidence type="ECO:0000313" key="3">
    <source>
        <dbReference type="Proteomes" id="UP001218218"/>
    </source>
</evidence>
<comment type="caution">
    <text evidence="2">The sequence shown here is derived from an EMBL/GenBank/DDBJ whole genome shotgun (WGS) entry which is preliminary data.</text>
</comment>
<feature type="region of interest" description="Disordered" evidence="1">
    <location>
        <begin position="1"/>
        <end position="20"/>
    </location>
</feature>
<dbReference type="Proteomes" id="UP001218218">
    <property type="component" value="Unassembled WGS sequence"/>
</dbReference>
<name>A0AAD6ZTX9_9AGAR</name>
<evidence type="ECO:0000313" key="2">
    <source>
        <dbReference type="EMBL" id="KAJ7339317.1"/>
    </source>
</evidence>
<dbReference type="AlphaFoldDB" id="A0AAD6ZTX9"/>
<accession>A0AAD6ZTX9</accession>
<reference evidence="2" key="1">
    <citation type="submission" date="2023-03" db="EMBL/GenBank/DDBJ databases">
        <title>Massive genome expansion in bonnet fungi (Mycena s.s.) driven by repeated elements and novel gene families across ecological guilds.</title>
        <authorList>
            <consortium name="Lawrence Berkeley National Laboratory"/>
            <person name="Harder C.B."/>
            <person name="Miyauchi S."/>
            <person name="Viragh M."/>
            <person name="Kuo A."/>
            <person name="Thoen E."/>
            <person name="Andreopoulos B."/>
            <person name="Lu D."/>
            <person name="Skrede I."/>
            <person name="Drula E."/>
            <person name="Henrissat B."/>
            <person name="Morin E."/>
            <person name="Kohler A."/>
            <person name="Barry K."/>
            <person name="LaButti K."/>
            <person name="Morin E."/>
            <person name="Salamov A."/>
            <person name="Lipzen A."/>
            <person name="Mereny Z."/>
            <person name="Hegedus B."/>
            <person name="Baldrian P."/>
            <person name="Stursova M."/>
            <person name="Weitz H."/>
            <person name="Taylor A."/>
            <person name="Grigoriev I.V."/>
            <person name="Nagy L.G."/>
            <person name="Martin F."/>
            <person name="Kauserud H."/>
        </authorList>
    </citation>
    <scope>NUCLEOTIDE SEQUENCE</scope>
    <source>
        <strain evidence="2">CBHHK002</strain>
    </source>
</reference>
<protein>
    <submittedName>
        <fullName evidence="2">Uncharacterized protein</fullName>
    </submittedName>
</protein>
<organism evidence="2 3">
    <name type="scientific">Mycena albidolilacea</name>
    <dbReference type="NCBI Taxonomy" id="1033008"/>
    <lineage>
        <taxon>Eukaryota</taxon>
        <taxon>Fungi</taxon>
        <taxon>Dikarya</taxon>
        <taxon>Basidiomycota</taxon>
        <taxon>Agaricomycotina</taxon>
        <taxon>Agaricomycetes</taxon>
        <taxon>Agaricomycetidae</taxon>
        <taxon>Agaricales</taxon>
        <taxon>Marasmiineae</taxon>
        <taxon>Mycenaceae</taxon>
        <taxon>Mycena</taxon>
    </lineage>
</organism>
<proteinExistence type="predicted"/>